<protein>
    <submittedName>
        <fullName evidence="2">Uncharacterized protein</fullName>
    </submittedName>
</protein>
<reference evidence="2 3" key="1">
    <citation type="submission" date="2014-04" db="EMBL/GenBank/DDBJ databases">
        <authorList>
            <consortium name="DOE Joint Genome Institute"/>
            <person name="Kuo A."/>
            <person name="Gay G."/>
            <person name="Dore J."/>
            <person name="Kohler A."/>
            <person name="Nagy L.G."/>
            <person name="Floudas D."/>
            <person name="Copeland A."/>
            <person name="Barry K.W."/>
            <person name="Cichocki N."/>
            <person name="Veneault-Fourrey C."/>
            <person name="LaButti K."/>
            <person name="Lindquist E.A."/>
            <person name="Lipzen A."/>
            <person name="Lundell T."/>
            <person name="Morin E."/>
            <person name="Murat C."/>
            <person name="Sun H."/>
            <person name="Tunlid A."/>
            <person name="Henrissat B."/>
            <person name="Grigoriev I.V."/>
            <person name="Hibbett D.S."/>
            <person name="Martin F."/>
            <person name="Nordberg H.P."/>
            <person name="Cantor M.N."/>
            <person name="Hua S.X."/>
        </authorList>
    </citation>
    <scope>NUCLEOTIDE SEQUENCE [LARGE SCALE GENOMIC DNA]</scope>
    <source>
        <strain evidence="3">h7</strain>
    </source>
</reference>
<reference evidence="3" key="2">
    <citation type="submission" date="2015-01" db="EMBL/GenBank/DDBJ databases">
        <title>Evolutionary Origins and Diversification of the Mycorrhizal Mutualists.</title>
        <authorList>
            <consortium name="DOE Joint Genome Institute"/>
            <consortium name="Mycorrhizal Genomics Consortium"/>
            <person name="Kohler A."/>
            <person name="Kuo A."/>
            <person name="Nagy L.G."/>
            <person name="Floudas D."/>
            <person name="Copeland A."/>
            <person name="Barry K.W."/>
            <person name="Cichocki N."/>
            <person name="Veneault-Fourrey C."/>
            <person name="LaButti K."/>
            <person name="Lindquist E.A."/>
            <person name="Lipzen A."/>
            <person name="Lundell T."/>
            <person name="Morin E."/>
            <person name="Murat C."/>
            <person name="Riley R."/>
            <person name="Ohm R."/>
            <person name="Sun H."/>
            <person name="Tunlid A."/>
            <person name="Henrissat B."/>
            <person name="Grigoriev I.V."/>
            <person name="Hibbett D.S."/>
            <person name="Martin F."/>
        </authorList>
    </citation>
    <scope>NUCLEOTIDE SEQUENCE [LARGE SCALE GENOMIC DNA]</scope>
    <source>
        <strain evidence="3">h7</strain>
    </source>
</reference>
<evidence type="ECO:0000313" key="3">
    <source>
        <dbReference type="Proteomes" id="UP000053424"/>
    </source>
</evidence>
<dbReference type="HOGENOM" id="CLU_2867879_0_0_1"/>
<sequence length="64" mass="7492">MQVEDVNDEQRPHDNDQVRENGLVLRGTRAPISRAHEARRAYRGRAKQTKQRTLPSGMRVRRAR</sequence>
<dbReference type="Proteomes" id="UP000053424">
    <property type="component" value="Unassembled WGS sequence"/>
</dbReference>
<accession>A0A0C3CE60</accession>
<evidence type="ECO:0000313" key="2">
    <source>
        <dbReference type="EMBL" id="KIM41911.1"/>
    </source>
</evidence>
<feature type="region of interest" description="Disordered" evidence="1">
    <location>
        <begin position="1"/>
        <end position="64"/>
    </location>
</feature>
<organism evidence="2 3">
    <name type="scientific">Hebeloma cylindrosporum</name>
    <dbReference type="NCBI Taxonomy" id="76867"/>
    <lineage>
        <taxon>Eukaryota</taxon>
        <taxon>Fungi</taxon>
        <taxon>Dikarya</taxon>
        <taxon>Basidiomycota</taxon>
        <taxon>Agaricomycotina</taxon>
        <taxon>Agaricomycetes</taxon>
        <taxon>Agaricomycetidae</taxon>
        <taxon>Agaricales</taxon>
        <taxon>Agaricineae</taxon>
        <taxon>Hymenogastraceae</taxon>
        <taxon>Hebeloma</taxon>
    </lineage>
</organism>
<dbReference type="AlphaFoldDB" id="A0A0C3CE60"/>
<keyword evidence="3" id="KW-1185">Reference proteome</keyword>
<feature type="compositionally biased region" description="Basic and acidic residues" evidence="1">
    <location>
        <begin position="8"/>
        <end position="19"/>
    </location>
</feature>
<evidence type="ECO:0000256" key="1">
    <source>
        <dbReference type="SAM" id="MobiDB-lite"/>
    </source>
</evidence>
<proteinExistence type="predicted"/>
<dbReference type="EMBL" id="KN831779">
    <property type="protein sequence ID" value="KIM41911.1"/>
    <property type="molecule type" value="Genomic_DNA"/>
</dbReference>
<name>A0A0C3CE60_HEBCY</name>
<gene>
    <name evidence="2" type="ORF">M413DRAFT_445119</name>
</gene>
<feature type="compositionally biased region" description="Basic residues" evidence="1">
    <location>
        <begin position="41"/>
        <end position="50"/>
    </location>
</feature>